<sequence length="58" mass="6823">MFTHTPTHTLSPLQYWRSVFKKFTYLHLSNLLNPPTADPPHPPTKLSRLHLRLSSITW</sequence>
<dbReference type="EMBL" id="GBXM01081529">
    <property type="protein sequence ID" value="JAH27048.1"/>
    <property type="molecule type" value="Transcribed_RNA"/>
</dbReference>
<protein>
    <submittedName>
        <fullName evidence="1">Uncharacterized protein</fullName>
    </submittedName>
</protein>
<evidence type="ECO:0000313" key="1">
    <source>
        <dbReference type="EMBL" id="JAH27048.1"/>
    </source>
</evidence>
<organism evidence="1">
    <name type="scientific">Anguilla anguilla</name>
    <name type="common">European freshwater eel</name>
    <name type="synonym">Muraena anguilla</name>
    <dbReference type="NCBI Taxonomy" id="7936"/>
    <lineage>
        <taxon>Eukaryota</taxon>
        <taxon>Metazoa</taxon>
        <taxon>Chordata</taxon>
        <taxon>Craniata</taxon>
        <taxon>Vertebrata</taxon>
        <taxon>Euteleostomi</taxon>
        <taxon>Actinopterygii</taxon>
        <taxon>Neopterygii</taxon>
        <taxon>Teleostei</taxon>
        <taxon>Anguilliformes</taxon>
        <taxon>Anguillidae</taxon>
        <taxon>Anguilla</taxon>
    </lineage>
</organism>
<reference evidence="1" key="2">
    <citation type="journal article" date="2015" name="Fish Shellfish Immunol.">
        <title>Early steps in the European eel (Anguilla anguilla)-Vibrio vulnificus interaction in the gills: Role of the RtxA13 toxin.</title>
        <authorList>
            <person name="Callol A."/>
            <person name="Pajuelo D."/>
            <person name="Ebbesson L."/>
            <person name="Teles M."/>
            <person name="MacKenzie S."/>
            <person name="Amaro C."/>
        </authorList>
    </citation>
    <scope>NUCLEOTIDE SEQUENCE</scope>
</reference>
<name>A0A0E9RFC7_ANGAN</name>
<reference evidence="1" key="1">
    <citation type="submission" date="2014-11" db="EMBL/GenBank/DDBJ databases">
        <authorList>
            <person name="Amaro Gonzalez C."/>
        </authorList>
    </citation>
    <scope>NUCLEOTIDE SEQUENCE</scope>
</reference>
<dbReference type="AlphaFoldDB" id="A0A0E9RFC7"/>
<proteinExistence type="predicted"/>
<accession>A0A0E9RFC7</accession>